<keyword evidence="6" id="KW-0472">Membrane</keyword>
<dbReference type="GO" id="GO:1990281">
    <property type="term" value="C:efflux pump complex"/>
    <property type="evidence" value="ECO:0007669"/>
    <property type="project" value="TreeGrafter"/>
</dbReference>
<comment type="caution">
    <text evidence="8">The sequence shown here is derived from an EMBL/GenBank/DDBJ whole genome shotgun (WGS) entry which is preliminary data.</text>
</comment>
<proteinExistence type="inferred from homology"/>
<keyword evidence="4" id="KW-1134">Transmembrane beta strand</keyword>
<name>A0A327W5A9_9BACT</name>
<dbReference type="Pfam" id="PF02321">
    <property type="entry name" value="OEP"/>
    <property type="match status" value="2"/>
</dbReference>
<evidence type="ECO:0000256" key="2">
    <source>
        <dbReference type="ARBA" id="ARBA00007613"/>
    </source>
</evidence>
<reference evidence="8 9" key="1">
    <citation type="submission" date="2018-06" db="EMBL/GenBank/DDBJ databases">
        <title>Genomic Encyclopedia of Archaeal and Bacterial Type Strains, Phase II (KMG-II): from individual species to whole genera.</title>
        <authorList>
            <person name="Goeker M."/>
        </authorList>
    </citation>
    <scope>NUCLEOTIDE SEQUENCE [LARGE SCALE GENOMIC DNA]</scope>
    <source>
        <strain evidence="8 9">DSM 29821</strain>
    </source>
</reference>
<keyword evidence="5" id="KW-0812">Transmembrane</keyword>
<accession>A0A327W5A9</accession>
<keyword evidence="3" id="KW-0813">Transport</keyword>
<sequence length="520" mass="58774">MLYTQILRYAAIPTKILPSVIKRQKVSSQLLYFCNAMRLSRFTGWSLILFLFANISQAVAQDTWSLQRCVDYALQHNITIKQQDIQRRMSELTLKQSKLNRIPSLSAGLQGSFNNGRNPSPQTNAYIQQSFYSLGGSLSTNVNIFNWFSMQNLVLANTMDYKSNIFLLEKARNDMAFNVATAFLQILLNIEQVKVNEVQVKLTNSNLGNTRKLVIAGSVPESNQADLEAQLASDSVNLVTAQNNVITSILQMKAYLNLDFEIPFEPEVPENIFSLQIARLDEMAPEMVYSAATTTYPLLKSDELKIHSAEYNYKSTKAQQYPTLSLSGSLGSTFANNIKSLDLSKPYLVIDTVGYVANTNPVVPVLNQGVKIPDNAYYMTPFHDQISNNFQQYIQLNLRIPIFNGWQAKANTKKAQLNLENAKLTRDADVQKLRQDIYTAHANAVAAMQKFNAATKGVDAAQKAYDFATKRFNLGLMNTIDYITTQSKLFRAQIDKVSAQYDYIFKMKLLEFYRDQKISL</sequence>
<evidence type="ECO:0000313" key="8">
    <source>
        <dbReference type="EMBL" id="RAJ85699.1"/>
    </source>
</evidence>
<dbReference type="OrthoDB" id="9811587at2"/>
<dbReference type="InterPro" id="IPR051906">
    <property type="entry name" value="TolC-like"/>
</dbReference>
<dbReference type="GO" id="GO:0015562">
    <property type="term" value="F:efflux transmembrane transporter activity"/>
    <property type="evidence" value="ECO:0007669"/>
    <property type="project" value="InterPro"/>
</dbReference>
<dbReference type="GO" id="GO:0015288">
    <property type="term" value="F:porin activity"/>
    <property type="evidence" value="ECO:0007669"/>
    <property type="project" value="TreeGrafter"/>
</dbReference>
<dbReference type="PANTHER" id="PTHR30026:SF20">
    <property type="entry name" value="OUTER MEMBRANE PROTEIN TOLC"/>
    <property type="match status" value="1"/>
</dbReference>
<dbReference type="Gene3D" id="1.20.1600.10">
    <property type="entry name" value="Outer membrane efflux proteins (OEP)"/>
    <property type="match status" value="1"/>
</dbReference>
<dbReference type="EMBL" id="QLMA01000002">
    <property type="protein sequence ID" value="RAJ85699.1"/>
    <property type="molecule type" value="Genomic_DNA"/>
</dbReference>
<dbReference type="Proteomes" id="UP000249819">
    <property type="component" value="Unassembled WGS sequence"/>
</dbReference>
<dbReference type="SUPFAM" id="SSF56954">
    <property type="entry name" value="Outer membrane efflux proteins (OEP)"/>
    <property type="match status" value="1"/>
</dbReference>
<gene>
    <name evidence="8" type="ORF">CLV59_102404</name>
</gene>
<evidence type="ECO:0000256" key="1">
    <source>
        <dbReference type="ARBA" id="ARBA00004442"/>
    </source>
</evidence>
<comment type="subcellular location">
    <subcellularLocation>
        <location evidence="1">Cell outer membrane</location>
    </subcellularLocation>
</comment>
<evidence type="ECO:0000256" key="5">
    <source>
        <dbReference type="ARBA" id="ARBA00022692"/>
    </source>
</evidence>
<keyword evidence="9" id="KW-1185">Reference proteome</keyword>
<evidence type="ECO:0000256" key="7">
    <source>
        <dbReference type="ARBA" id="ARBA00023237"/>
    </source>
</evidence>
<keyword evidence="7" id="KW-0998">Cell outer membrane</keyword>
<evidence type="ECO:0000256" key="3">
    <source>
        <dbReference type="ARBA" id="ARBA00022448"/>
    </source>
</evidence>
<protein>
    <submittedName>
        <fullName evidence="8">Outer membrane protein</fullName>
    </submittedName>
</protein>
<evidence type="ECO:0000313" key="9">
    <source>
        <dbReference type="Proteomes" id="UP000249819"/>
    </source>
</evidence>
<dbReference type="GO" id="GO:0009279">
    <property type="term" value="C:cell outer membrane"/>
    <property type="evidence" value="ECO:0007669"/>
    <property type="project" value="UniProtKB-SubCell"/>
</dbReference>
<evidence type="ECO:0000256" key="4">
    <source>
        <dbReference type="ARBA" id="ARBA00022452"/>
    </source>
</evidence>
<evidence type="ECO:0000256" key="6">
    <source>
        <dbReference type="ARBA" id="ARBA00023136"/>
    </source>
</evidence>
<comment type="similarity">
    <text evidence="2">Belongs to the outer membrane factor (OMF) (TC 1.B.17) family.</text>
</comment>
<organism evidence="8 9">
    <name type="scientific">Chitinophaga dinghuensis</name>
    <dbReference type="NCBI Taxonomy" id="1539050"/>
    <lineage>
        <taxon>Bacteria</taxon>
        <taxon>Pseudomonadati</taxon>
        <taxon>Bacteroidota</taxon>
        <taxon>Chitinophagia</taxon>
        <taxon>Chitinophagales</taxon>
        <taxon>Chitinophagaceae</taxon>
        <taxon>Chitinophaga</taxon>
    </lineage>
</organism>
<dbReference type="AlphaFoldDB" id="A0A327W5A9"/>
<dbReference type="PANTHER" id="PTHR30026">
    <property type="entry name" value="OUTER MEMBRANE PROTEIN TOLC"/>
    <property type="match status" value="1"/>
</dbReference>
<dbReference type="InterPro" id="IPR003423">
    <property type="entry name" value="OMP_efflux"/>
</dbReference>